<protein>
    <submittedName>
        <fullName evidence="1">SusE domain-containing protein</fullName>
    </submittedName>
</protein>
<proteinExistence type="predicted"/>
<dbReference type="Proteomes" id="UP000826212">
    <property type="component" value="Chromosome"/>
</dbReference>
<dbReference type="EMBL" id="CP081303">
    <property type="protein sequence ID" value="QZE14028.1"/>
    <property type="molecule type" value="Genomic_DNA"/>
</dbReference>
<accession>A0AC61NEL5</accession>
<sequence>MKKNSLYIGLIALFMLAISSCSKDDNSPLLLKDAVAPELTGVTTDALVITEANASEVAFTMTWTDPQYGVDMADKYDVQMDVVGNDFASAISLGTTTSNSMEITNAVINGTAAKLKIPFATPTDVEFRVVASVQGEGDKTITGVAPINSNGMTANISTYEVIINYNKWYVPGDYQVASNYGKDNWAPENTRTVIRDINSDGKYEGYIYFASAASFKITSEPTWKGDNYTDDDGDGILKTDGSDTKMKEGGFYLMKVNSKNLGYSATKTAWGVIGDATPGGWNNDTNLTLDPVSHLWSVTLDLTAGAIKFRANGEWTLSYGDIDKNGKLDQEEGNNIAITDAGNYTITLNFTTYPYSYTLVKN</sequence>
<evidence type="ECO:0000313" key="2">
    <source>
        <dbReference type="Proteomes" id="UP000826212"/>
    </source>
</evidence>
<name>A0AC61NEL5_9BACT</name>
<evidence type="ECO:0000313" key="1">
    <source>
        <dbReference type="EMBL" id="QZE14028.1"/>
    </source>
</evidence>
<reference evidence="1" key="1">
    <citation type="submission" date="2021-08" db="EMBL/GenBank/DDBJ databases">
        <title>Novel anaerobic bacterium isolated from sea squirt in East Sea, Republic of Korea.</title>
        <authorList>
            <person name="Nguyen T.H."/>
            <person name="Li Z."/>
            <person name="Lee Y.-J."/>
            <person name="Ko J."/>
            <person name="Kim S.-G."/>
        </authorList>
    </citation>
    <scope>NUCLEOTIDE SEQUENCE</scope>
    <source>
        <strain evidence="1">KCTC 25031</strain>
    </source>
</reference>
<gene>
    <name evidence="1" type="ORF">K4L44_16095</name>
</gene>
<organism evidence="1 2">
    <name type="scientific">Halosquirtibacter laminarini</name>
    <dbReference type="NCBI Taxonomy" id="3374600"/>
    <lineage>
        <taxon>Bacteria</taxon>
        <taxon>Pseudomonadati</taxon>
        <taxon>Bacteroidota</taxon>
        <taxon>Bacteroidia</taxon>
        <taxon>Marinilabiliales</taxon>
        <taxon>Prolixibacteraceae</taxon>
        <taxon>Halosquirtibacter</taxon>
    </lineage>
</organism>
<keyword evidence="2" id="KW-1185">Reference proteome</keyword>